<feature type="domain" description="VWFA" evidence="2">
    <location>
        <begin position="12"/>
        <end position="183"/>
    </location>
</feature>
<feature type="region of interest" description="Disordered" evidence="1">
    <location>
        <begin position="193"/>
        <end position="213"/>
    </location>
</feature>
<protein>
    <submittedName>
        <fullName evidence="3">VWA domain-containing protein</fullName>
    </submittedName>
</protein>
<dbReference type="Proteomes" id="UP000283523">
    <property type="component" value="Unassembled WGS sequence"/>
</dbReference>
<evidence type="ECO:0000256" key="1">
    <source>
        <dbReference type="SAM" id="MobiDB-lite"/>
    </source>
</evidence>
<keyword evidence="4" id="KW-1185">Reference proteome</keyword>
<dbReference type="SUPFAM" id="SSF53300">
    <property type="entry name" value="vWA-like"/>
    <property type="match status" value="1"/>
</dbReference>
<proteinExistence type="predicted"/>
<evidence type="ECO:0000259" key="2">
    <source>
        <dbReference type="Pfam" id="PF00092"/>
    </source>
</evidence>
<evidence type="ECO:0000313" key="4">
    <source>
        <dbReference type="Proteomes" id="UP000283523"/>
    </source>
</evidence>
<dbReference type="Pfam" id="PF00092">
    <property type="entry name" value="VWA"/>
    <property type="match status" value="1"/>
</dbReference>
<dbReference type="OrthoDB" id="9790144at2"/>
<dbReference type="Gene3D" id="3.40.50.410">
    <property type="entry name" value="von Willebrand factor, type A domain"/>
    <property type="match status" value="1"/>
</dbReference>
<dbReference type="InterPro" id="IPR036465">
    <property type="entry name" value="vWFA_dom_sf"/>
</dbReference>
<organism evidence="3 4">
    <name type="scientific">Fibrisoma montanum</name>
    <dbReference type="NCBI Taxonomy" id="2305895"/>
    <lineage>
        <taxon>Bacteria</taxon>
        <taxon>Pseudomonadati</taxon>
        <taxon>Bacteroidota</taxon>
        <taxon>Cytophagia</taxon>
        <taxon>Cytophagales</taxon>
        <taxon>Spirosomataceae</taxon>
        <taxon>Fibrisoma</taxon>
    </lineage>
</organism>
<accession>A0A418MF93</accession>
<evidence type="ECO:0000313" key="3">
    <source>
        <dbReference type="EMBL" id="RIV25472.1"/>
    </source>
</evidence>
<comment type="caution">
    <text evidence="3">The sequence shown here is derived from an EMBL/GenBank/DDBJ whole genome shotgun (WGS) entry which is preliminary data.</text>
</comment>
<name>A0A418MF93_9BACT</name>
<dbReference type="EMBL" id="QXED01000002">
    <property type="protein sequence ID" value="RIV25472.1"/>
    <property type="molecule type" value="Genomic_DNA"/>
</dbReference>
<dbReference type="InterPro" id="IPR002035">
    <property type="entry name" value="VWF_A"/>
</dbReference>
<feature type="compositionally biased region" description="Basic and acidic residues" evidence="1">
    <location>
        <begin position="193"/>
        <end position="207"/>
    </location>
</feature>
<sequence>MNASIHKIFNLILLDESGSMESIKAATLSGFNEVVQTIKGASQQFPEQQHTVTLVTFNGLGISTRLDNQPAPQLTQLTDELFRPSASTPLYDAMGRSLMRMEWLTEKETDYTVLVSILTDGYENASREFSGPQIQALVERLKQQNWSFTYMGANHAVQQTAMSLSIHQSITFQTNEADMKDLFDKERKGRTTFYEKRSKGQSTRDAESGYFEQ</sequence>
<reference evidence="3 4" key="1">
    <citation type="submission" date="2018-08" db="EMBL/GenBank/DDBJ databases">
        <title>Fibrisoma montanum sp. nov., isolated from Danxia mountain soil.</title>
        <authorList>
            <person name="Huang Y."/>
        </authorList>
    </citation>
    <scope>NUCLEOTIDE SEQUENCE [LARGE SCALE GENOMIC DNA]</scope>
    <source>
        <strain evidence="3 4">HYT19</strain>
    </source>
</reference>
<dbReference type="AlphaFoldDB" id="A0A418MF93"/>
<dbReference type="RefSeq" id="WP_119667354.1">
    <property type="nucleotide sequence ID" value="NZ_QXED01000002.1"/>
</dbReference>
<gene>
    <name evidence="3" type="ORF">DYU11_09245</name>
</gene>